<reference evidence="15" key="1">
    <citation type="submission" date="2022-10" db="EMBL/GenBank/DDBJ databases">
        <title>Fusarium specimens isolated from Avocado Roots.</title>
        <authorList>
            <person name="Stajich J."/>
            <person name="Roper C."/>
            <person name="Heimlech-Rivalta G."/>
        </authorList>
    </citation>
    <scope>NUCLEOTIDE SEQUENCE</scope>
    <source>
        <strain evidence="15">CF00143</strain>
    </source>
</reference>
<dbReference type="PRINTS" id="PR01270">
    <property type="entry name" value="HDASUPER"/>
</dbReference>
<proteinExistence type="inferred from homology"/>
<evidence type="ECO:0000256" key="6">
    <source>
        <dbReference type="ARBA" id="ARBA00022853"/>
    </source>
</evidence>
<dbReference type="OrthoDB" id="424012at2759"/>
<comment type="function">
    <text evidence="11">Responsible for the deacetylation of lysine residues on the N-terminal part of the core histones (H2A, H2B, H3 and H4). Histone deacetylation gives a tag for epigenetic repression and plays an important role in transcriptional regulation, cell cycle progression and developmental events.</text>
</comment>
<keyword evidence="8 11" id="KW-0804">Transcription</keyword>
<dbReference type="Pfam" id="PF09757">
    <property type="entry name" value="Arb2-like"/>
    <property type="match status" value="1"/>
</dbReference>
<dbReference type="GO" id="GO:0040029">
    <property type="term" value="P:epigenetic regulation of gene expression"/>
    <property type="evidence" value="ECO:0007669"/>
    <property type="project" value="TreeGrafter"/>
</dbReference>
<dbReference type="Pfam" id="PF00850">
    <property type="entry name" value="Hist_deacetyl"/>
    <property type="match status" value="1"/>
</dbReference>
<dbReference type="EMBL" id="JAPDHF010000029">
    <property type="protein sequence ID" value="KAJ4002929.1"/>
    <property type="molecule type" value="Genomic_DNA"/>
</dbReference>
<dbReference type="InterPro" id="IPR023801">
    <property type="entry name" value="His_deacetylse_dom"/>
</dbReference>
<dbReference type="FunFam" id="3.40.800.20:FF:000005">
    <property type="entry name" value="histone deacetylase 6"/>
    <property type="match status" value="1"/>
</dbReference>
<evidence type="ECO:0000259" key="13">
    <source>
        <dbReference type="Pfam" id="PF00850"/>
    </source>
</evidence>
<evidence type="ECO:0000256" key="1">
    <source>
        <dbReference type="ARBA" id="ARBA00004123"/>
    </source>
</evidence>
<evidence type="ECO:0000259" key="14">
    <source>
        <dbReference type="Pfam" id="PF09757"/>
    </source>
</evidence>
<dbReference type="InterPro" id="IPR023696">
    <property type="entry name" value="Ureohydrolase_dom_sf"/>
</dbReference>
<dbReference type="PANTHER" id="PTHR10625">
    <property type="entry name" value="HISTONE DEACETYLASE HDAC1-RELATED"/>
    <property type="match status" value="1"/>
</dbReference>
<evidence type="ECO:0000313" key="15">
    <source>
        <dbReference type="EMBL" id="KAJ4002929.1"/>
    </source>
</evidence>
<keyword evidence="9 11" id="KW-0539">Nucleus</keyword>
<sequence length="752" mass="84606">MEPDATDSVDHPMKDLDAPNGPSQTHNNSIDDDDTASEDPYEADVDPEPQDIALDQMRRRGLLPTGCCYDDRMKLHMNADFSPNTHHPEDPRRIHEIFKAFKKVGLVYTGPEEELPRIMRECPTHYMWRISARPATREEICLAHSAEHFDWVKRLDAMSTLELRELTKRYDQGRESLYVGSMSYTAALLSAGGAIETCKNVVTGQVKNAFAVIRPPGHHAEWDAPMGFCFFNNVPVAVRVCQQEYPDLCRKVLILDWDVHHGNGVQNIFYNDPNVLYVSLHVYQNGIFYPGKPPNPMTPDGGIEHCGSEAGLGKNINIGWHDQGMGDGEYMAAFQKIIMPIAKEFNPDLVVISAGFDAADGDELGGCFVSPACYAHMTHMLMSLADGKVAVCLEGGYNLKAISVSAVAVAKTLMGEPPPRLELPKINKEATRILAKVQSLQAPYWECMRPGVVNVPEVQSLNSARLHDVIRNAQRHVLQAKHNMIPLYIQREKLYKSYENQVLVTPGISEAKKVLIIIHDPPQLLAQADAIDSSLDPHNAWVVDGVTDYIDWAVDQKFGVMDINVPAYVTHDEVFTHFYRLPELYFSHDKQDSDAHIPNFKEQALTEQIQTLVCYLWDNHMQLYEADDIFIMGVGNAYLGVKVLLIQRDCKSRISGVVNFANGTLRPVKSEFDTELSSWYKDNSRVFIAGDHACWADSSLTKKVNKRRFGTVVRSPMIGLNKMMAHHAEEAREWMIERLEVPSDADMTTEEK</sequence>
<dbReference type="PIRSF" id="PIRSF037919">
    <property type="entry name" value="HDAC_II_yeast"/>
    <property type="match status" value="1"/>
</dbReference>
<dbReference type="AlphaFoldDB" id="A0A9W8U3S5"/>
<dbReference type="InterPro" id="IPR017321">
    <property type="entry name" value="Hist_deAcase_II_yeast"/>
</dbReference>
<dbReference type="GO" id="GO:0031078">
    <property type="term" value="F:histone H3K14 deacetylase activity, hydrolytic mechanism"/>
    <property type="evidence" value="ECO:0007669"/>
    <property type="project" value="UniProtKB-UniRule"/>
</dbReference>
<comment type="subcellular location">
    <subcellularLocation>
        <location evidence="1 11">Nucleus</location>
    </subcellularLocation>
</comment>
<keyword evidence="5 11" id="KW-0378">Hydrolase</keyword>
<name>A0A9W8U3S5_9HYPO</name>
<accession>A0A9W8U3S5</accession>
<evidence type="ECO:0000256" key="10">
    <source>
        <dbReference type="ARBA" id="ARBA00048287"/>
    </source>
</evidence>
<evidence type="ECO:0000256" key="9">
    <source>
        <dbReference type="ARBA" id="ARBA00023242"/>
    </source>
</evidence>
<keyword evidence="4 11" id="KW-0678">Repressor</keyword>
<keyword evidence="7 11" id="KW-0805">Transcription regulation</keyword>
<comment type="caution">
    <text evidence="15">The sequence shown here is derived from an EMBL/GenBank/DDBJ whole genome shotgun (WGS) entry which is preliminary data.</text>
</comment>
<dbReference type="Gene3D" id="3.40.800.20">
    <property type="entry name" value="Histone deacetylase domain"/>
    <property type="match status" value="1"/>
</dbReference>
<dbReference type="EC" id="3.5.1.98" evidence="3 11"/>
<dbReference type="InterPro" id="IPR000286">
    <property type="entry name" value="HDACs"/>
</dbReference>
<feature type="domain" description="Histone deacetylase" evidence="13">
    <location>
        <begin position="87"/>
        <end position="412"/>
    </location>
</feature>
<evidence type="ECO:0000313" key="16">
    <source>
        <dbReference type="Proteomes" id="UP001152130"/>
    </source>
</evidence>
<organism evidence="15 16">
    <name type="scientific">Fusarium irregulare</name>
    <dbReference type="NCBI Taxonomy" id="2494466"/>
    <lineage>
        <taxon>Eukaryota</taxon>
        <taxon>Fungi</taxon>
        <taxon>Dikarya</taxon>
        <taxon>Ascomycota</taxon>
        <taxon>Pezizomycotina</taxon>
        <taxon>Sordariomycetes</taxon>
        <taxon>Hypocreomycetidae</taxon>
        <taxon>Hypocreales</taxon>
        <taxon>Nectriaceae</taxon>
        <taxon>Fusarium</taxon>
        <taxon>Fusarium incarnatum-equiseti species complex</taxon>
    </lineage>
</organism>
<gene>
    <name evidence="15" type="primary">HDA1</name>
    <name evidence="15" type="ORF">NW766_012578</name>
</gene>
<dbReference type="PANTHER" id="PTHR10625:SF5">
    <property type="entry name" value="HISTONE DEACETYLASE"/>
    <property type="match status" value="1"/>
</dbReference>
<evidence type="ECO:0000256" key="5">
    <source>
        <dbReference type="ARBA" id="ARBA00022801"/>
    </source>
</evidence>
<dbReference type="Proteomes" id="UP001152130">
    <property type="component" value="Unassembled WGS sequence"/>
</dbReference>
<evidence type="ECO:0000256" key="12">
    <source>
        <dbReference type="SAM" id="MobiDB-lite"/>
    </source>
</evidence>
<evidence type="ECO:0000256" key="8">
    <source>
        <dbReference type="ARBA" id="ARBA00023163"/>
    </source>
</evidence>
<feature type="region of interest" description="Disordered" evidence="12">
    <location>
        <begin position="1"/>
        <end position="57"/>
    </location>
</feature>
<keyword evidence="6 11" id="KW-0156">Chromatin regulator</keyword>
<evidence type="ECO:0000256" key="3">
    <source>
        <dbReference type="ARBA" id="ARBA00012111"/>
    </source>
</evidence>
<comment type="catalytic activity">
    <reaction evidence="10 11">
        <text>N(6)-acetyl-L-lysyl-[histone] + H2O = L-lysyl-[histone] + acetate</text>
        <dbReference type="Rhea" id="RHEA:58196"/>
        <dbReference type="Rhea" id="RHEA-COMP:9845"/>
        <dbReference type="Rhea" id="RHEA-COMP:11338"/>
        <dbReference type="ChEBI" id="CHEBI:15377"/>
        <dbReference type="ChEBI" id="CHEBI:29969"/>
        <dbReference type="ChEBI" id="CHEBI:30089"/>
        <dbReference type="ChEBI" id="CHEBI:61930"/>
        <dbReference type="EC" id="3.5.1.98"/>
    </reaction>
</comment>
<feature type="compositionally biased region" description="Acidic residues" evidence="12">
    <location>
        <begin position="30"/>
        <end position="49"/>
    </location>
</feature>
<comment type="similarity">
    <text evidence="2 11">Belongs to the histone deacetylase family. HD type 2 subfamily.</text>
</comment>
<dbReference type="GO" id="GO:0000118">
    <property type="term" value="C:histone deacetylase complex"/>
    <property type="evidence" value="ECO:0007669"/>
    <property type="project" value="TreeGrafter"/>
</dbReference>
<evidence type="ECO:0000256" key="11">
    <source>
        <dbReference type="PIRNR" id="PIRNR037919"/>
    </source>
</evidence>
<evidence type="ECO:0000256" key="7">
    <source>
        <dbReference type="ARBA" id="ARBA00023015"/>
    </source>
</evidence>
<evidence type="ECO:0000256" key="2">
    <source>
        <dbReference type="ARBA" id="ARBA00007738"/>
    </source>
</evidence>
<dbReference type="SUPFAM" id="SSF52768">
    <property type="entry name" value="Arginase/deacetylase"/>
    <property type="match status" value="1"/>
</dbReference>
<feature type="domain" description="Arb2-like" evidence="14">
    <location>
        <begin position="465"/>
        <end position="740"/>
    </location>
</feature>
<keyword evidence="16" id="KW-1185">Reference proteome</keyword>
<dbReference type="InterPro" id="IPR019154">
    <property type="entry name" value="Arb2-like_domain"/>
</dbReference>
<evidence type="ECO:0000256" key="4">
    <source>
        <dbReference type="ARBA" id="ARBA00022491"/>
    </source>
</evidence>
<protein>
    <recommendedName>
        <fullName evidence="3 11">Histone deacetylase</fullName>
        <ecNumber evidence="3 11">3.5.1.98</ecNumber>
    </recommendedName>
</protein>
<feature type="compositionally biased region" description="Basic and acidic residues" evidence="12">
    <location>
        <begin position="8"/>
        <end position="17"/>
    </location>
</feature>
<dbReference type="InterPro" id="IPR037138">
    <property type="entry name" value="His_deacetylse_dom_sf"/>
</dbReference>